<proteinExistence type="inferred from homology"/>
<feature type="compositionally biased region" description="Polar residues" evidence="7">
    <location>
        <begin position="22"/>
        <end position="37"/>
    </location>
</feature>
<dbReference type="GO" id="GO:0000978">
    <property type="term" value="F:RNA polymerase II cis-regulatory region sequence-specific DNA binding"/>
    <property type="evidence" value="ECO:0007669"/>
    <property type="project" value="InterPro"/>
</dbReference>
<dbReference type="SUPFAM" id="SSF49417">
    <property type="entry name" value="p53-like transcription factors"/>
    <property type="match status" value="1"/>
</dbReference>
<sequence length="1140" mass="122269">MSLDFSAKGTHPQHGLYGQPDLDQSFNIPSSENTENMDTADHPNYELFPSSASNGSLSSQAYRTNASSSSSLGHGYGMNSENLYNHPPFNDSVPSFTGSSGSNPYDIMGGGLPSSYNSSSSGKVSPLTPSDSVSGFNPPQDFPPSIGVKDFQPNYLEIERRLPGAGYSQTFEDYGINNINTGITYPSNGLQPYQERLGRFPPEHRYNHSGPVPPNVPHMPPGVSPHATHGVPFDGMPHYQPDPHQDMSLRMPTVDETLARMRLHPIMGQSNDLQTFIRPYLDQYVRTANRLAFGERTIIVMSSKVAQKSYGTEKRFLCPPPTAIMIGNSWWTDVIRRGEDPKLCPPRVIISISGEPVPQEGSIEWTGSSGKAFDVSDPPTGTTYIGRCVGKQLFISDVDEKKKKVEALVKVTAPASDDEPERVLGIFPSRPIKVISKPSKKRQSAKNLELCINHGSTISLFHRLRSQTVSTKYLCVSGSGSSFKGSDGAPLMGLDHRSRSTTPSFIARTASWDPFVMYIVDVNKPAGGIDAPPPPPPQPDYPSPPPNAISFTNNGSQIPIYYNQTVVLQCLTSGVVSPVLIIRKVDHQTTVVGGGLQEGAKGVPDHYCAPGEVCGDPVSQLHKIAFEVYDSAKTMPEPGTPGATGAFLSCMGEKVNTYRPIDGRQWNTTVNNGSSSPIPASPITSTPKSSGSEYFGHQNVDSAPASPTAADFTAHVSNDGGRVKKPRASSSAGGVPKPMAKGRRRPSSAGSVSSRRGSGSDAGASSGALWQVDIGETSVWTIVGTDQIRYNFYVPPVLFDNQHAPQTQSFPVPSKPVTPFPGVVKYLPPDRAAEAPKSNCPSSRAVLAKPNPHASKMLTVYGENFSKTEPVSVFFGSDPSPYVEPESRDHKAGHISVLPLQSTYLELEKYQFYLSVPATASNITSTSQPSMSVTLYLSRLISRIASTPPSAIPGLIVGGYTKYLWNYEPNSWVAKIASSYRVLALLVALPVIILGVLDIVSYGIARTLGIVDDVKASTSDKVTSPLTSEIPVIHISGESTPTSDSAESDREAAERFGQAQRLVASSLFATSQPKAFYASDSDGLGLAGADVFSPAASEPSSPTLSRKSPILEVDDIDSVDAKLQEGLRQRQVQGKGAETS</sequence>
<feature type="compositionally biased region" description="Polar residues" evidence="7">
    <location>
        <begin position="60"/>
        <end position="72"/>
    </location>
</feature>
<keyword evidence="8" id="KW-1133">Transmembrane helix</keyword>
<name>A0A8H5D134_9AGAR</name>
<feature type="compositionally biased region" description="Low complexity" evidence="7">
    <location>
        <begin position="113"/>
        <end position="125"/>
    </location>
</feature>
<feature type="compositionally biased region" description="Low complexity" evidence="7">
    <location>
        <begin position="674"/>
        <end position="690"/>
    </location>
</feature>
<keyword evidence="5" id="KW-0804">Transcription</keyword>
<keyword evidence="6" id="KW-0539">Nucleus</keyword>
<feature type="compositionally biased region" description="Pro residues" evidence="7">
    <location>
        <begin position="531"/>
        <end position="547"/>
    </location>
</feature>
<evidence type="ECO:0000259" key="10">
    <source>
        <dbReference type="SMART" id="SM01268"/>
    </source>
</evidence>
<evidence type="ECO:0000256" key="6">
    <source>
        <dbReference type="ARBA" id="ARBA00023242"/>
    </source>
</evidence>
<evidence type="ECO:0000256" key="5">
    <source>
        <dbReference type="ARBA" id="ARBA00023163"/>
    </source>
</evidence>
<feature type="region of interest" description="Disordered" evidence="7">
    <location>
        <begin position="527"/>
        <end position="549"/>
    </location>
</feature>
<evidence type="ECO:0000313" key="11">
    <source>
        <dbReference type="EMBL" id="KAF5351739.1"/>
    </source>
</evidence>
<dbReference type="SMART" id="SM01267">
    <property type="entry name" value="LAG1_DNAbind"/>
    <property type="match status" value="1"/>
</dbReference>
<accession>A0A8H5D134</accession>
<feature type="region of interest" description="Disordered" evidence="7">
    <location>
        <begin position="94"/>
        <end position="137"/>
    </location>
</feature>
<dbReference type="EMBL" id="JAACJO010000012">
    <property type="protein sequence ID" value="KAF5351739.1"/>
    <property type="molecule type" value="Genomic_DNA"/>
</dbReference>
<keyword evidence="8" id="KW-0472">Membrane</keyword>
<evidence type="ECO:0000256" key="1">
    <source>
        <dbReference type="ARBA" id="ARBA00004123"/>
    </source>
</evidence>
<feature type="compositionally biased region" description="Polar residues" evidence="7">
    <location>
        <begin position="127"/>
        <end position="137"/>
    </location>
</feature>
<protein>
    <recommendedName>
        <fullName evidence="13">LAG1-DNAbind-domain-containing protein</fullName>
    </recommendedName>
</protein>
<gene>
    <name evidence="11" type="ORF">D9756_007580</name>
</gene>
<dbReference type="SUPFAM" id="SSF110217">
    <property type="entry name" value="DNA-binding protein LAG-1 (CSL)"/>
    <property type="match status" value="1"/>
</dbReference>
<dbReference type="OrthoDB" id="5600360at2759"/>
<evidence type="ECO:0000256" key="2">
    <source>
        <dbReference type="ARBA" id="ARBA00009704"/>
    </source>
</evidence>
<feature type="region of interest" description="Disordered" evidence="7">
    <location>
        <begin position="662"/>
        <end position="766"/>
    </location>
</feature>
<evidence type="ECO:0000256" key="4">
    <source>
        <dbReference type="ARBA" id="ARBA00023125"/>
    </source>
</evidence>
<dbReference type="InterPro" id="IPR015351">
    <property type="entry name" value="RBP-J/Cbf11/Cbf12_DNA-bd"/>
</dbReference>
<evidence type="ECO:0000256" key="8">
    <source>
        <dbReference type="SAM" id="Phobius"/>
    </source>
</evidence>
<dbReference type="Proteomes" id="UP000559027">
    <property type="component" value="Unassembled WGS sequence"/>
</dbReference>
<dbReference type="AlphaFoldDB" id="A0A8H5D134"/>
<comment type="similarity">
    <text evidence="2">Belongs to the Su(H) family.</text>
</comment>
<dbReference type="PANTHER" id="PTHR10665">
    <property type="entry name" value="RECOMBINING BINDING PROTEIN SUPPRESSOR OF HAIRLESS"/>
    <property type="match status" value="1"/>
</dbReference>
<feature type="compositionally biased region" description="Polar residues" evidence="7">
    <location>
        <begin position="94"/>
        <end position="103"/>
    </location>
</feature>
<organism evidence="11 12">
    <name type="scientific">Leucocoprinus leucothites</name>
    <dbReference type="NCBI Taxonomy" id="201217"/>
    <lineage>
        <taxon>Eukaryota</taxon>
        <taxon>Fungi</taxon>
        <taxon>Dikarya</taxon>
        <taxon>Basidiomycota</taxon>
        <taxon>Agaricomycotina</taxon>
        <taxon>Agaricomycetes</taxon>
        <taxon>Agaricomycetidae</taxon>
        <taxon>Agaricales</taxon>
        <taxon>Agaricineae</taxon>
        <taxon>Agaricaceae</taxon>
        <taxon>Leucocoprinus</taxon>
    </lineage>
</organism>
<keyword evidence="12" id="KW-1185">Reference proteome</keyword>
<feature type="transmembrane region" description="Helical" evidence="8">
    <location>
        <begin position="982"/>
        <end position="1005"/>
    </location>
</feature>
<comment type="subcellular location">
    <subcellularLocation>
        <location evidence="1">Nucleus</location>
    </subcellularLocation>
</comment>
<feature type="domain" description="Beta-trefoil DNA-binding" evidence="10">
    <location>
        <begin position="450"/>
        <end position="770"/>
    </location>
</feature>
<feature type="region of interest" description="Disordered" evidence="7">
    <location>
        <begin position="1088"/>
        <end position="1111"/>
    </location>
</feature>
<dbReference type="InterPro" id="IPR040159">
    <property type="entry name" value="CLS_fam"/>
</dbReference>
<evidence type="ECO:0000259" key="9">
    <source>
        <dbReference type="SMART" id="SM01267"/>
    </source>
</evidence>
<dbReference type="GO" id="GO:0001228">
    <property type="term" value="F:DNA-binding transcription activator activity, RNA polymerase II-specific"/>
    <property type="evidence" value="ECO:0007669"/>
    <property type="project" value="InterPro"/>
</dbReference>
<dbReference type="InterPro" id="IPR037095">
    <property type="entry name" value="RBP-J/Cbf11_DNA-bd_sf"/>
</dbReference>
<evidence type="ECO:0000256" key="7">
    <source>
        <dbReference type="SAM" id="MobiDB-lite"/>
    </source>
</evidence>
<dbReference type="Pfam" id="PF09271">
    <property type="entry name" value="LAG1-DNAbind"/>
    <property type="match status" value="1"/>
</dbReference>
<feature type="compositionally biased region" description="Low complexity" evidence="7">
    <location>
        <begin position="747"/>
        <end position="766"/>
    </location>
</feature>
<dbReference type="InterPro" id="IPR036358">
    <property type="entry name" value="BTD_sf"/>
</dbReference>
<feature type="region of interest" description="Disordered" evidence="7">
    <location>
        <begin position="1"/>
        <end position="73"/>
    </location>
</feature>
<evidence type="ECO:0000256" key="3">
    <source>
        <dbReference type="ARBA" id="ARBA00023015"/>
    </source>
</evidence>
<dbReference type="SMART" id="SM01268">
    <property type="entry name" value="BTD"/>
    <property type="match status" value="1"/>
</dbReference>
<feature type="compositionally biased region" description="Low complexity" evidence="7">
    <location>
        <begin position="50"/>
        <end position="59"/>
    </location>
</feature>
<evidence type="ECO:0000313" key="12">
    <source>
        <dbReference type="Proteomes" id="UP000559027"/>
    </source>
</evidence>
<keyword evidence="3" id="KW-0805">Transcription regulation</keyword>
<keyword evidence="8" id="KW-0812">Transmembrane</keyword>
<keyword evidence="4" id="KW-0238">DNA-binding</keyword>
<dbReference type="InterPro" id="IPR008967">
    <property type="entry name" value="p53-like_TF_DNA-bd_sf"/>
</dbReference>
<reference evidence="11 12" key="1">
    <citation type="journal article" date="2020" name="ISME J.">
        <title>Uncovering the hidden diversity of litter-decomposition mechanisms in mushroom-forming fungi.</title>
        <authorList>
            <person name="Floudas D."/>
            <person name="Bentzer J."/>
            <person name="Ahren D."/>
            <person name="Johansson T."/>
            <person name="Persson P."/>
            <person name="Tunlid A."/>
        </authorList>
    </citation>
    <scope>NUCLEOTIDE SEQUENCE [LARGE SCALE GENOMIC DNA]</scope>
    <source>
        <strain evidence="11 12">CBS 146.42</strain>
    </source>
</reference>
<evidence type="ECO:0008006" key="13">
    <source>
        <dbReference type="Google" id="ProtNLM"/>
    </source>
</evidence>
<dbReference type="InterPro" id="IPR015350">
    <property type="entry name" value="Beta-trefoil_DNA-bd_dom"/>
</dbReference>
<feature type="domain" description="RBP-J/Cbf11/Cbf12 DNA binding" evidence="9">
    <location>
        <begin position="297"/>
        <end position="449"/>
    </location>
</feature>
<dbReference type="GO" id="GO:0005634">
    <property type="term" value="C:nucleus"/>
    <property type="evidence" value="ECO:0007669"/>
    <property type="project" value="UniProtKB-SubCell"/>
</dbReference>
<dbReference type="FunFam" id="2.60.40.1450:FF:000003">
    <property type="entry name" value="Related to J kappa-recombination signal binding protein"/>
    <property type="match status" value="1"/>
</dbReference>
<comment type="caution">
    <text evidence="11">The sequence shown here is derived from an EMBL/GenBank/DDBJ whole genome shotgun (WGS) entry which is preliminary data.</text>
</comment>
<dbReference type="Gene3D" id="2.60.40.1450">
    <property type="entry name" value="LAG1, DNA binding domain"/>
    <property type="match status" value="1"/>
</dbReference>
<dbReference type="Pfam" id="PF09270">
    <property type="entry name" value="BTD"/>
    <property type="match status" value="1"/>
</dbReference>